<keyword evidence="3" id="KW-1185">Reference proteome</keyword>
<evidence type="ECO:0000256" key="1">
    <source>
        <dbReference type="SAM" id="MobiDB-lite"/>
    </source>
</evidence>
<gene>
    <name evidence="2" type="ORF">CINCED_3A017737</name>
</gene>
<reference evidence="2 3" key="1">
    <citation type="submission" date="2019-08" db="EMBL/GenBank/DDBJ databases">
        <authorList>
            <person name="Alioto T."/>
            <person name="Alioto T."/>
            <person name="Gomez Garrido J."/>
        </authorList>
    </citation>
    <scope>NUCLEOTIDE SEQUENCE [LARGE SCALE GENOMIC DNA]</scope>
</reference>
<proteinExistence type="predicted"/>
<name>A0A5E4MDW0_9HEMI</name>
<organism evidence="2 3">
    <name type="scientific">Cinara cedri</name>
    <dbReference type="NCBI Taxonomy" id="506608"/>
    <lineage>
        <taxon>Eukaryota</taxon>
        <taxon>Metazoa</taxon>
        <taxon>Ecdysozoa</taxon>
        <taxon>Arthropoda</taxon>
        <taxon>Hexapoda</taxon>
        <taxon>Insecta</taxon>
        <taxon>Pterygota</taxon>
        <taxon>Neoptera</taxon>
        <taxon>Paraneoptera</taxon>
        <taxon>Hemiptera</taxon>
        <taxon>Sternorrhyncha</taxon>
        <taxon>Aphidomorpha</taxon>
        <taxon>Aphidoidea</taxon>
        <taxon>Aphididae</taxon>
        <taxon>Lachninae</taxon>
        <taxon>Cinara</taxon>
    </lineage>
</organism>
<feature type="compositionally biased region" description="Basic and acidic residues" evidence="1">
    <location>
        <begin position="103"/>
        <end position="113"/>
    </location>
</feature>
<sequence length="306" mass="35225">MEYWISYQSSNAIADQIDDEIGPLLVDDKNIDKDYEQGDEVDNETTMNEEEALPELEDLTMEIRFLEEESNMPIHELMLMYSYANSAAASDKDERKKKKKKSSSKENKDERKKLSSLSDEILDSTEGENSAKQNTSNESVSGTRPVSADQCGKSKNRKVYAELPQNADFRKFRETYGPHDRPTEHIIVKFETQFSLLDNTRPNRPYPTRSEENIVAVAGSVRDDRDESIRCRSQQLGLSYATTWRILRKDLGLKAYKIQLVRELKPADLPNHSLHCSLENATPEALTNLLPITLNRQTFWNHGYYY</sequence>
<feature type="region of interest" description="Disordered" evidence="1">
    <location>
        <begin position="86"/>
        <end position="159"/>
    </location>
</feature>
<accession>A0A5E4MDW0</accession>
<evidence type="ECO:0000313" key="2">
    <source>
        <dbReference type="EMBL" id="VVC30449.1"/>
    </source>
</evidence>
<dbReference type="OrthoDB" id="10040454at2759"/>
<dbReference type="EMBL" id="CABPRJ010000517">
    <property type="protein sequence ID" value="VVC30449.1"/>
    <property type="molecule type" value="Genomic_DNA"/>
</dbReference>
<evidence type="ECO:0000313" key="3">
    <source>
        <dbReference type="Proteomes" id="UP000325440"/>
    </source>
</evidence>
<protein>
    <submittedName>
        <fullName evidence="2">Uncharacterized protein</fullName>
    </submittedName>
</protein>
<feature type="compositionally biased region" description="Polar residues" evidence="1">
    <location>
        <begin position="127"/>
        <end position="144"/>
    </location>
</feature>
<dbReference type="AlphaFoldDB" id="A0A5E4MDW0"/>
<dbReference type="Proteomes" id="UP000325440">
    <property type="component" value="Unassembled WGS sequence"/>
</dbReference>